<keyword evidence="2" id="KW-1185">Reference proteome</keyword>
<gene>
    <name evidence="1" type="ORF">JCM15548_12473</name>
</gene>
<comment type="caution">
    <text evidence="1">The sequence shown here is derived from an EMBL/GenBank/DDBJ whole genome shotgun (WGS) entry which is preliminary data.</text>
</comment>
<evidence type="ECO:0000313" key="2">
    <source>
        <dbReference type="Proteomes" id="UP000032900"/>
    </source>
</evidence>
<name>A0A0E9LZB2_9BACT</name>
<accession>A0A0E9LZB2</accession>
<sequence>MNLHYITDTKGHKSAVQLPLKDWEQIQKDLGELERLRNKKQFMTELAEAVEEMKLIKEGKIQARNAEDFLNEL</sequence>
<organism evidence="1 2">
    <name type="scientific">Geofilum rubicundum JCM 15548</name>
    <dbReference type="NCBI Taxonomy" id="1236989"/>
    <lineage>
        <taxon>Bacteria</taxon>
        <taxon>Pseudomonadati</taxon>
        <taxon>Bacteroidota</taxon>
        <taxon>Bacteroidia</taxon>
        <taxon>Marinilabiliales</taxon>
        <taxon>Marinilabiliaceae</taxon>
        <taxon>Geofilum</taxon>
    </lineage>
</organism>
<evidence type="ECO:0000313" key="1">
    <source>
        <dbReference type="EMBL" id="GAO30215.1"/>
    </source>
</evidence>
<dbReference type="EMBL" id="BAZW01000020">
    <property type="protein sequence ID" value="GAO30215.1"/>
    <property type="molecule type" value="Genomic_DNA"/>
</dbReference>
<dbReference type="Proteomes" id="UP000032900">
    <property type="component" value="Unassembled WGS sequence"/>
</dbReference>
<dbReference type="STRING" id="1236989.JCM15548_12473"/>
<dbReference type="RefSeq" id="WP_062125015.1">
    <property type="nucleotide sequence ID" value="NZ_BAZW01000020.1"/>
</dbReference>
<dbReference type="OrthoDB" id="798979at2"/>
<protein>
    <submittedName>
        <fullName evidence="1">Uncharacterized protein</fullName>
    </submittedName>
</protein>
<dbReference type="AlphaFoldDB" id="A0A0E9LZB2"/>
<reference evidence="1 2" key="1">
    <citation type="journal article" date="2015" name="Microbes Environ.">
        <title>Distribution and evolution of nitrogen fixation genes in the phylum bacteroidetes.</title>
        <authorList>
            <person name="Inoue J."/>
            <person name="Oshima K."/>
            <person name="Suda W."/>
            <person name="Sakamoto M."/>
            <person name="Iino T."/>
            <person name="Noda S."/>
            <person name="Hongoh Y."/>
            <person name="Hattori M."/>
            <person name="Ohkuma M."/>
        </authorList>
    </citation>
    <scope>NUCLEOTIDE SEQUENCE [LARGE SCALE GENOMIC DNA]</scope>
    <source>
        <strain evidence="1">JCM 15548</strain>
    </source>
</reference>
<proteinExistence type="predicted"/>